<evidence type="ECO:0000256" key="2">
    <source>
        <dbReference type="ARBA" id="ARBA00022771"/>
    </source>
</evidence>
<feature type="region of interest" description="Disordered" evidence="5">
    <location>
        <begin position="79"/>
        <end position="167"/>
    </location>
</feature>
<dbReference type="PROSITE" id="PS50119">
    <property type="entry name" value="ZF_BBOX"/>
    <property type="match status" value="1"/>
</dbReference>
<keyword evidence="1" id="KW-0479">Metal-binding</keyword>
<dbReference type="Pfam" id="PF00643">
    <property type="entry name" value="zf-B_box"/>
    <property type="match status" value="1"/>
</dbReference>
<keyword evidence="3" id="KW-0862">Zinc</keyword>
<sequence length="271" mass="29665">MSKKGCELCSNPARMFCESDQASLCWDCDEKVHAANFLVAKHSRNLLCHVCYLPTPWKAAGLKLGPTVSVCQACAEDGENRGASSSRRESGDDFDSQESESDDGEYYSDSDYYSDDDDEEEEEMEEDGENQVVPWSASSSNSPPPATTASSSSSEEEENVSFSSSKRTRDYLFESEDEDGCCSSQNLDSVLGSSELSFQESHENCSSSLSLLRPSKMRRSSDSALIPSEQAPSSCGTATIVEKLRRFQQEIVTEEGDASAMILGLCKLTRD</sequence>
<reference evidence="7" key="1">
    <citation type="submission" date="2020-06" db="EMBL/GenBank/DDBJ databases">
        <authorList>
            <person name="Li T."/>
            <person name="Hu X."/>
            <person name="Zhang T."/>
            <person name="Song X."/>
            <person name="Zhang H."/>
            <person name="Dai N."/>
            <person name="Sheng W."/>
            <person name="Hou X."/>
            <person name="Wei L."/>
        </authorList>
    </citation>
    <scope>NUCLEOTIDE SEQUENCE</scope>
    <source>
        <strain evidence="7">K16</strain>
        <tissue evidence="7">Leaf</tissue>
    </source>
</reference>
<keyword evidence="2 4" id="KW-0863">Zinc-finger</keyword>
<dbReference type="PANTHER" id="PTHR31717">
    <property type="entry name" value="ZINC FINGER PROTEIN CONSTANS-LIKE 10"/>
    <property type="match status" value="1"/>
</dbReference>
<name>A0AAE2BUN1_9LAMI</name>
<reference evidence="7" key="2">
    <citation type="journal article" date="2024" name="Plant">
        <title>Genomic evolution and insights into agronomic trait innovations of Sesamum species.</title>
        <authorList>
            <person name="Miao H."/>
            <person name="Wang L."/>
            <person name="Qu L."/>
            <person name="Liu H."/>
            <person name="Sun Y."/>
            <person name="Le M."/>
            <person name="Wang Q."/>
            <person name="Wei S."/>
            <person name="Zheng Y."/>
            <person name="Lin W."/>
            <person name="Duan Y."/>
            <person name="Cao H."/>
            <person name="Xiong S."/>
            <person name="Wang X."/>
            <person name="Wei L."/>
            <person name="Li C."/>
            <person name="Ma Q."/>
            <person name="Ju M."/>
            <person name="Zhao R."/>
            <person name="Li G."/>
            <person name="Mu C."/>
            <person name="Tian Q."/>
            <person name="Mei H."/>
            <person name="Zhang T."/>
            <person name="Gao T."/>
            <person name="Zhang H."/>
        </authorList>
    </citation>
    <scope>NUCLEOTIDE SEQUENCE</scope>
    <source>
        <strain evidence="7">K16</strain>
    </source>
</reference>
<keyword evidence="8" id="KW-1185">Reference proteome</keyword>
<feature type="compositionally biased region" description="Acidic residues" evidence="5">
    <location>
        <begin position="92"/>
        <end position="129"/>
    </location>
</feature>
<dbReference type="EMBL" id="JACGWL010000007">
    <property type="protein sequence ID" value="KAK4398432.1"/>
    <property type="molecule type" value="Genomic_DNA"/>
</dbReference>
<comment type="caution">
    <text evidence="7">The sequence shown here is derived from an EMBL/GenBank/DDBJ whole genome shotgun (WGS) entry which is preliminary data.</text>
</comment>
<evidence type="ECO:0000256" key="3">
    <source>
        <dbReference type="ARBA" id="ARBA00022833"/>
    </source>
</evidence>
<feature type="compositionally biased region" description="Low complexity" evidence="5">
    <location>
        <begin position="136"/>
        <end position="153"/>
    </location>
</feature>
<dbReference type="Proteomes" id="UP001289374">
    <property type="component" value="Unassembled WGS sequence"/>
</dbReference>
<dbReference type="GO" id="GO:0008270">
    <property type="term" value="F:zinc ion binding"/>
    <property type="evidence" value="ECO:0007669"/>
    <property type="project" value="UniProtKB-KW"/>
</dbReference>
<dbReference type="CDD" id="cd19821">
    <property type="entry name" value="Bbox1_BBX-like"/>
    <property type="match status" value="1"/>
</dbReference>
<protein>
    <recommendedName>
        <fullName evidence="6">B box-type domain-containing protein</fullName>
    </recommendedName>
</protein>
<evidence type="ECO:0000259" key="6">
    <source>
        <dbReference type="PROSITE" id="PS50119"/>
    </source>
</evidence>
<dbReference type="InterPro" id="IPR049808">
    <property type="entry name" value="CONSTANS-like_Bbox1"/>
</dbReference>
<dbReference type="SMART" id="SM00336">
    <property type="entry name" value="BBOX"/>
    <property type="match status" value="1"/>
</dbReference>
<proteinExistence type="predicted"/>
<accession>A0AAE2BUN1</accession>
<evidence type="ECO:0000256" key="5">
    <source>
        <dbReference type="SAM" id="MobiDB-lite"/>
    </source>
</evidence>
<gene>
    <name evidence="7" type="ORF">Sango_1318700</name>
</gene>
<evidence type="ECO:0000313" key="7">
    <source>
        <dbReference type="EMBL" id="KAK4398432.1"/>
    </source>
</evidence>
<organism evidence="7 8">
    <name type="scientific">Sesamum angolense</name>
    <dbReference type="NCBI Taxonomy" id="2727404"/>
    <lineage>
        <taxon>Eukaryota</taxon>
        <taxon>Viridiplantae</taxon>
        <taxon>Streptophyta</taxon>
        <taxon>Embryophyta</taxon>
        <taxon>Tracheophyta</taxon>
        <taxon>Spermatophyta</taxon>
        <taxon>Magnoliopsida</taxon>
        <taxon>eudicotyledons</taxon>
        <taxon>Gunneridae</taxon>
        <taxon>Pentapetalae</taxon>
        <taxon>asterids</taxon>
        <taxon>lamiids</taxon>
        <taxon>Lamiales</taxon>
        <taxon>Pedaliaceae</taxon>
        <taxon>Sesamum</taxon>
    </lineage>
</organism>
<evidence type="ECO:0000256" key="1">
    <source>
        <dbReference type="ARBA" id="ARBA00022723"/>
    </source>
</evidence>
<evidence type="ECO:0000256" key="4">
    <source>
        <dbReference type="PROSITE-ProRule" id="PRU00024"/>
    </source>
</evidence>
<feature type="domain" description="B box-type" evidence="6">
    <location>
        <begin position="1"/>
        <end position="47"/>
    </location>
</feature>
<dbReference type="PANTHER" id="PTHR31717:SF60">
    <property type="entry name" value="B-BOX TYPE ZINC FINGER FAMILY PROTEIN"/>
    <property type="match status" value="1"/>
</dbReference>
<dbReference type="AlphaFoldDB" id="A0AAE2BUN1"/>
<evidence type="ECO:0000313" key="8">
    <source>
        <dbReference type="Proteomes" id="UP001289374"/>
    </source>
</evidence>
<dbReference type="InterPro" id="IPR000315">
    <property type="entry name" value="Znf_B-box"/>
</dbReference>